<feature type="region of interest" description="Disordered" evidence="2">
    <location>
        <begin position="61"/>
        <end position="89"/>
    </location>
</feature>
<dbReference type="InterPro" id="IPR032792">
    <property type="entry name" value="AGL_glucanoTrfase"/>
</dbReference>
<dbReference type="Proteomes" id="UP000748752">
    <property type="component" value="Unassembled WGS sequence"/>
</dbReference>
<dbReference type="InterPro" id="IPR006046">
    <property type="entry name" value="Alpha_amylase"/>
</dbReference>
<dbReference type="PANTHER" id="PTHR47786">
    <property type="entry name" value="ALPHA-1,4-GLUCAN:MALTOSE-1-PHOSPHATE MALTOSYLTRANSFERASE"/>
    <property type="match status" value="1"/>
</dbReference>
<evidence type="ECO:0000256" key="2">
    <source>
        <dbReference type="SAM" id="MobiDB-lite"/>
    </source>
</evidence>
<dbReference type="SMART" id="SM00642">
    <property type="entry name" value="Aamy"/>
    <property type="match status" value="1"/>
</dbReference>
<dbReference type="SUPFAM" id="SSF51445">
    <property type="entry name" value="(Trans)glycosidases"/>
    <property type="match status" value="1"/>
</dbReference>
<reference evidence="4 5" key="1">
    <citation type="journal article" date="2020" name="Microorganisms">
        <title>Osmotic Adaptation and Compatible Solute Biosynthesis of Phototrophic Bacteria as Revealed from Genome Analyses.</title>
        <authorList>
            <person name="Imhoff J.F."/>
            <person name="Rahn T."/>
            <person name="Kunzel S."/>
            <person name="Keller A."/>
            <person name="Neulinger S.C."/>
        </authorList>
    </citation>
    <scope>NUCLEOTIDE SEQUENCE [LARGE SCALE GENOMIC DNA]</scope>
    <source>
        <strain evidence="4 5">DSM 6210</strain>
    </source>
</reference>
<evidence type="ECO:0000313" key="5">
    <source>
        <dbReference type="Proteomes" id="UP000748752"/>
    </source>
</evidence>
<dbReference type="PANTHER" id="PTHR47786:SF2">
    <property type="entry name" value="GLYCOSYL HYDROLASE FAMILY 13 CATALYTIC DOMAIN-CONTAINING PROTEIN"/>
    <property type="match status" value="1"/>
</dbReference>
<organism evidence="4 5">
    <name type="scientific">Thiohalocapsa halophila</name>
    <dbReference type="NCBI Taxonomy" id="69359"/>
    <lineage>
        <taxon>Bacteria</taxon>
        <taxon>Pseudomonadati</taxon>
        <taxon>Pseudomonadota</taxon>
        <taxon>Gammaproteobacteria</taxon>
        <taxon>Chromatiales</taxon>
        <taxon>Chromatiaceae</taxon>
        <taxon>Thiohalocapsa</taxon>
    </lineage>
</organism>
<dbReference type="Pfam" id="PF14701">
    <property type="entry name" value="hDGE_amylase"/>
    <property type="match status" value="1"/>
</dbReference>
<dbReference type="InterPro" id="IPR006047">
    <property type="entry name" value="GH13_cat_dom"/>
</dbReference>
<protein>
    <submittedName>
        <fullName evidence="4">Alpha-amylase</fullName>
    </submittedName>
</protein>
<keyword evidence="5" id="KW-1185">Reference proteome</keyword>
<comment type="similarity">
    <text evidence="1">Belongs to the glycosyl hydrolase 13 family.</text>
</comment>
<dbReference type="EMBL" id="NRRV01000054">
    <property type="protein sequence ID" value="MBK1632676.1"/>
    <property type="molecule type" value="Genomic_DNA"/>
</dbReference>
<sequence length="457" mass="51102">MTTADHRAPVGPRIYNLFPTLLGPVPDWHQRLPAIADMGFDWIFLNPVQLPGDSGSLYSIKDPGRLNPALRPNQPAKSSGRAKPPRDDDKLLSEFCSAAQQAGIRVMLDLVINHSAKDSVLVEAHPEWFARDEQGHVRSPFVRDLDDPDKVTVWEDLAELDYSERPARGAMLRFWEDLIGRYLALGFAGFRCDAAYKLPTDVWGRLISGARKKDADACFFAESLGAPEEAVEQLRGAGFDYLFNSAKWWDFRAPWLLDQYRRFRDLAPSVAFPESHDTERLAAESGGSARESRFKYLFAAVFSSGVMMPIGYEFGFRRSLHVVETTPEDWERGRAESPFDISDYIARVNAMKATTPVLCEEGPQERVTDRNEPLVGLLRRSNHGSQRCLSLINPDPEHPQSRGVQQLADALGCAPADIREITPTAASDGDGDPPLESLANRNDVQVPPRSLRLFVRD</sequence>
<name>A0ABS1CL77_9GAMM</name>
<evidence type="ECO:0000256" key="1">
    <source>
        <dbReference type="ARBA" id="ARBA00008061"/>
    </source>
</evidence>
<evidence type="ECO:0000313" key="4">
    <source>
        <dbReference type="EMBL" id="MBK1632676.1"/>
    </source>
</evidence>
<dbReference type="InterPro" id="IPR017853">
    <property type="entry name" value="GH"/>
</dbReference>
<proteinExistence type="inferred from homology"/>
<accession>A0ABS1CL77</accession>
<feature type="domain" description="Glycosyl hydrolase family 13 catalytic" evidence="3">
    <location>
        <begin position="28"/>
        <end position="352"/>
    </location>
</feature>
<dbReference type="Gene3D" id="3.20.20.80">
    <property type="entry name" value="Glycosidases"/>
    <property type="match status" value="1"/>
</dbReference>
<dbReference type="RefSeq" id="WP_200240433.1">
    <property type="nucleotide sequence ID" value="NZ_NRRV01000054.1"/>
</dbReference>
<evidence type="ECO:0000259" key="3">
    <source>
        <dbReference type="SMART" id="SM00642"/>
    </source>
</evidence>
<dbReference type="PRINTS" id="PR00110">
    <property type="entry name" value="ALPHAAMYLASE"/>
</dbReference>
<feature type="region of interest" description="Disordered" evidence="2">
    <location>
        <begin position="422"/>
        <end position="444"/>
    </location>
</feature>
<comment type="caution">
    <text evidence="4">The sequence shown here is derived from an EMBL/GenBank/DDBJ whole genome shotgun (WGS) entry which is preliminary data.</text>
</comment>
<gene>
    <name evidence="4" type="ORF">CKO31_18390</name>
</gene>